<name>A0A0C3NJ89_PHLG1</name>
<evidence type="ECO:0000313" key="2">
    <source>
        <dbReference type="EMBL" id="KIP04974.1"/>
    </source>
</evidence>
<dbReference type="Proteomes" id="UP000053257">
    <property type="component" value="Unassembled WGS sequence"/>
</dbReference>
<protein>
    <submittedName>
        <fullName evidence="2">Uncharacterized protein</fullName>
    </submittedName>
</protein>
<evidence type="ECO:0000313" key="3">
    <source>
        <dbReference type="Proteomes" id="UP000053257"/>
    </source>
</evidence>
<gene>
    <name evidence="2" type="ORF">PHLGIDRAFT_176108</name>
</gene>
<keyword evidence="3" id="KW-1185">Reference proteome</keyword>
<keyword evidence="1" id="KW-0812">Transmembrane</keyword>
<evidence type="ECO:0000256" key="1">
    <source>
        <dbReference type="SAM" id="Phobius"/>
    </source>
</evidence>
<keyword evidence="1" id="KW-0472">Membrane</keyword>
<dbReference type="EMBL" id="KN840557">
    <property type="protein sequence ID" value="KIP04974.1"/>
    <property type="molecule type" value="Genomic_DNA"/>
</dbReference>
<accession>A0A0C3NJ89</accession>
<feature type="transmembrane region" description="Helical" evidence="1">
    <location>
        <begin position="90"/>
        <end position="111"/>
    </location>
</feature>
<proteinExistence type="predicted"/>
<feature type="transmembrane region" description="Helical" evidence="1">
    <location>
        <begin position="123"/>
        <end position="148"/>
    </location>
</feature>
<reference evidence="2 3" key="1">
    <citation type="journal article" date="2014" name="PLoS Genet.">
        <title>Analysis of the Phlebiopsis gigantea genome, transcriptome and secretome provides insight into its pioneer colonization strategies of wood.</title>
        <authorList>
            <person name="Hori C."/>
            <person name="Ishida T."/>
            <person name="Igarashi K."/>
            <person name="Samejima M."/>
            <person name="Suzuki H."/>
            <person name="Master E."/>
            <person name="Ferreira P."/>
            <person name="Ruiz-Duenas F.J."/>
            <person name="Held B."/>
            <person name="Canessa P."/>
            <person name="Larrondo L.F."/>
            <person name="Schmoll M."/>
            <person name="Druzhinina I.S."/>
            <person name="Kubicek C.P."/>
            <person name="Gaskell J.A."/>
            <person name="Kersten P."/>
            <person name="St John F."/>
            <person name="Glasner J."/>
            <person name="Sabat G."/>
            <person name="Splinter BonDurant S."/>
            <person name="Syed K."/>
            <person name="Yadav J."/>
            <person name="Mgbeahuruike A.C."/>
            <person name="Kovalchuk A."/>
            <person name="Asiegbu F.O."/>
            <person name="Lackner G."/>
            <person name="Hoffmeister D."/>
            <person name="Rencoret J."/>
            <person name="Gutierrez A."/>
            <person name="Sun H."/>
            <person name="Lindquist E."/>
            <person name="Barry K."/>
            <person name="Riley R."/>
            <person name="Grigoriev I.V."/>
            <person name="Henrissat B."/>
            <person name="Kues U."/>
            <person name="Berka R.M."/>
            <person name="Martinez A.T."/>
            <person name="Covert S.F."/>
            <person name="Blanchette R.A."/>
            <person name="Cullen D."/>
        </authorList>
    </citation>
    <scope>NUCLEOTIDE SEQUENCE [LARGE SCALE GENOMIC DNA]</scope>
    <source>
        <strain evidence="2 3">11061_1 CR5-6</strain>
    </source>
</reference>
<feature type="transmembrane region" description="Helical" evidence="1">
    <location>
        <begin position="48"/>
        <end position="70"/>
    </location>
</feature>
<feature type="transmembrane region" description="Helical" evidence="1">
    <location>
        <begin position="14"/>
        <end position="36"/>
    </location>
</feature>
<keyword evidence="1" id="KW-1133">Transmembrane helix</keyword>
<sequence length="193" mass="21184">MSVKTDLLASIVEVVAQSLVYGIFMILMPISTAILIKRGWKTRNGLIMLAMIWIMFTLSTAHWAVNVAFLVAKAKALVVVNGSIRATSDLMNAIVTINFWIADAVVLWRAWVVCKEAFRKVLLVAYGCLCLTAVGIIVTIALRVAVNAQENGQERDNNNNTTVRALDVVQIVSIGISMLTNVVTTVIFGLYVW</sequence>
<organism evidence="2 3">
    <name type="scientific">Phlebiopsis gigantea (strain 11061_1 CR5-6)</name>
    <name type="common">White-rot fungus</name>
    <name type="synonym">Peniophora gigantea</name>
    <dbReference type="NCBI Taxonomy" id="745531"/>
    <lineage>
        <taxon>Eukaryota</taxon>
        <taxon>Fungi</taxon>
        <taxon>Dikarya</taxon>
        <taxon>Basidiomycota</taxon>
        <taxon>Agaricomycotina</taxon>
        <taxon>Agaricomycetes</taxon>
        <taxon>Polyporales</taxon>
        <taxon>Phanerochaetaceae</taxon>
        <taxon>Phlebiopsis</taxon>
    </lineage>
</organism>
<dbReference type="HOGENOM" id="CLU_1277753_0_0_1"/>
<feature type="transmembrane region" description="Helical" evidence="1">
    <location>
        <begin position="168"/>
        <end position="192"/>
    </location>
</feature>
<dbReference type="OrthoDB" id="3214103at2759"/>
<dbReference type="AlphaFoldDB" id="A0A0C3NJ89"/>